<dbReference type="EMBL" id="FOIF01000010">
    <property type="protein sequence ID" value="SES82271.1"/>
    <property type="molecule type" value="Genomic_DNA"/>
</dbReference>
<dbReference type="InterPro" id="IPR016747">
    <property type="entry name" value="Phosphotransbutyrylase"/>
</dbReference>
<dbReference type="Proteomes" id="UP000243819">
    <property type="component" value="Unassembled WGS sequence"/>
</dbReference>
<reference evidence="4" key="1">
    <citation type="submission" date="2016-10" db="EMBL/GenBank/DDBJ databases">
        <authorList>
            <person name="Varghese N."/>
            <person name="Submissions S."/>
        </authorList>
    </citation>
    <scope>NUCLEOTIDE SEQUENCE [LARGE SCALE GENOMIC DNA]</scope>
    <source>
        <strain evidence="4">DSM 13577</strain>
    </source>
</reference>
<evidence type="ECO:0000259" key="2">
    <source>
        <dbReference type="Pfam" id="PF04892"/>
    </source>
</evidence>
<accession>A0A1H9ZKS0</accession>
<feature type="transmembrane region" description="Helical" evidence="1">
    <location>
        <begin position="129"/>
        <end position="146"/>
    </location>
</feature>
<organism evidence="3 4">
    <name type="scientific">Anaerobranca gottschalkii DSM 13577</name>
    <dbReference type="NCBI Taxonomy" id="1120990"/>
    <lineage>
        <taxon>Bacteria</taxon>
        <taxon>Bacillati</taxon>
        <taxon>Bacillota</taxon>
        <taxon>Clostridia</taxon>
        <taxon>Eubacteriales</taxon>
        <taxon>Proteinivoracaceae</taxon>
        <taxon>Anaerobranca</taxon>
    </lineage>
</organism>
<feature type="transmembrane region" description="Helical" evidence="1">
    <location>
        <begin position="7"/>
        <end position="25"/>
    </location>
</feature>
<name>A0A1H9ZKS0_9FIRM</name>
<keyword evidence="4" id="KW-1185">Reference proteome</keyword>
<feature type="domain" description="VanZ-like" evidence="2">
    <location>
        <begin position="11"/>
        <end position="145"/>
    </location>
</feature>
<keyword evidence="1" id="KW-0812">Transmembrane</keyword>
<keyword evidence="1" id="KW-1133">Transmembrane helix</keyword>
<proteinExistence type="predicted"/>
<dbReference type="AlphaFoldDB" id="A0A1H9ZKS0"/>
<sequence length="153" mass="17454">MTDKLKVIIAWLLVFIWMAIIFYFSSQQGEESSELSSGLVQVVVEITEKLVPNTVNRLDYNTLHHFIRKQGHFFIYFILGILTSNALTLSRVKGQKNIWLSLSVCVIYAITDEVHQVFVPGRSGEVRDVLIDSIGAFAGIVIYRNLRFLKKGF</sequence>
<gene>
    <name evidence="3" type="ORF">SAMN03080614_101038</name>
</gene>
<protein>
    <submittedName>
        <fullName evidence="3">VanZ like family protein</fullName>
    </submittedName>
</protein>
<feature type="transmembrane region" description="Helical" evidence="1">
    <location>
        <begin position="97"/>
        <end position="117"/>
    </location>
</feature>
<feature type="transmembrane region" description="Helical" evidence="1">
    <location>
        <begin position="73"/>
        <end position="90"/>
    </location>
</feature>
<evidence type="ECO:0000313" key="4">
    <source>
        <dbReference type="Proteomes" id="UP000243819"/>
    </source>
</evidence>
<evidence type="ECO:0000313" key="3">
    <source>
        <dbReference type="EMBL" id="SES82271.1"/>
    </source>
</evidence>
<dbReference type="Pfam" id="PF04892">
    <property type="entry name" value="VanZ"/>
    <property type="match status" value="1"/>
</dbReference>
<dbReference type="OrthoDB" id="291892at2"/>
<keyword evidence="1" id="KW-0472">Membrane</keyword>
<dbReference type="InterPro" id="IPR006976">
    <property type="entry name" value="VanZ-like"/>
</dbReference>
<dbReference type="RefSeq" id="WP_091349587.1">
    <property type="nucleotide sequence ID" value="NZ_FOIF01000010.1"/>
</dbReference>
<dbReference type="STRING" id="1120990.SAMN03080614_101038"/>
<dbReference type="PANTHER" id="PTHR28008">
    <property type="entry name" value="DOMAIN PROTEIN, PUTATIVE (AFU_ORTHOLOGUE AFUA_3G10980)-RELATED"/>
    <property type="match status" value="1"/>
</dbReference>
<dbReference type="NCBIfam" id="NF037970">
    <property type="entry name" value="vanZ_1"/>
    <property type="match status" value="1"/>
</dbReference>
<evidence type="ECO:0000256" key="1">
    <source>
        <dbReference type="SAM" id="Phobius"/>
    </source>
</evidence>
<dbReference type="PANTHER" id="PTHR28008:SF1">
    <property type="entry name" value="DOMAIN PROTEIN, PUTATIVE (AFU_ORTHOLOGUE AFUA_3G10980)-RELATED"/>
    <property type="match status" value="1"/>
</dbReference>
<dbReference type="PIRSF" id="PIRSF019083">
    <property type="entry name" value="UCP019083_VanZ"/>
    <property type="match status" value="1"/>
</dbReference>